<dbReference type="Proteomes" id="UP000663840">
    <property type="component" value="Unassembled WGS sequence"/>
</dbReference>
<gene>
    <name evidence="2" type="ORF">RDB_LOCUS36622</name>
</gene>
<proteinExistence type="predicted"/>
<protein>
    <submittedName>
        <fullName evidence="2">Uncharacterized protein</fullName>
    </submittedName>
</protein>
<dbReference type="AlphaFoldDB" id="A0A8H2WNQ7"/>
<feature type="transmembrane region" description="Helical" evidence="1">
    <location>
        <begin position="37"/>
        <end position="56"/>
    </location>
</feature>
<evidence type="ECO:0000313" key="2">
    <source>
        <dbReference type="EMBL" id="CAE6400877.1"/>
    </source>
</evidence>
<keyword evidence="1" id="KW-0812">Transmembrane</keyword>
<dbReference type="EMBL" id="CAJMWR010000778">
    <property type="protein sequence ID" value="CAE6400877.1"/>
    <property type="molecule type" value="Genomic_DNA"/>
</dbReference>
<keyword evidence="1" id="KW-1133">Transmembrane helix</keyword>
<comment type="caution">
    <text evidence="2">The sequence shown here is derived from an EMBL/GenBank/DDBJ whole genome shotgun (WGS) entry which is preliminary data.</text>
</comment>
<reference evidence="2" key="1">
    <citation type="submission" date="2021-01" db="EMBL/GenBank/DDBJ databases">
        <authorList>
            <person name="Kaushik A."/>
        </authorList>
    </citation>
    <scope>NUCLEOTIDE SEQUENCE</scope>
    <source>
        <strain evidence="2">AG1-1A</strain>
    </source>
</reference>
<sequence length="165" mass="18627">MQVTNDHGRGLFADIHHMCTAVFVVRTWLLWGGAKWVLFALIGGLALSSALSIYYISIDLQGFRIIPTVSPQLLPGCLFRVSPTIWRPILFPFLYETFVIALTVTKVMMTPNRVPVPTPRHAFLSLDPDSIQLASVWDVQGWFYRCIVGRMRINPARLPIPHKPG</sequence>
<organism evidence="2 3">
    <name type="scientific">Rhizoctonia solani</name>
    <dbReference type="NCBI Taxonomy" id="456999"/>
    <lineage>
        <taxon>Eukaryota</taxon>
        <taxon>Fungi</taxon>
        <taxon>Dikarya</taxon>
        <taxon>Basidiomycota</taxon>
        <taxon>Agaricomycotina</taxon>
        <taxon>Agaricomycetes</taxon>
        <taxon>Cantharellales</taxon>
        <taxon>Ceratobasidiaceae</taxon>
        <taxon>Rhizoctonia</taxon>
    </lineage>
</organism>
<evidence type="ECO:0000256" key="1">
    <source>
        <dbReference type="SAM" id="Phobius"/>
    </source>
</evidence>
<name>A0A8H2WNQ7_9AGAM</name>
<keyword evidence="1" id="KW-0472">Membrane</keyword>
<accession>A0A8H2WNQ7</accession>
<evidence type="ECO:0000313" key="3">
    <source>
        <dbReference type="Proteomes" id="UP000663840"/>
    </source>
</evidence>